<keyword evidence="3" id="KW-1185">Reference proteome</keyword>
<dbReference type="Gene3D" id="1.10.260.40">
    <property type="entry name" value="lambda repressor-like DNA-binding domains"/>
    <property type="match status" value="1"/>
</dbReference>
<feature type="domain" description="HTH cro/C1-type" evidence="1">
    <location>
        <begin position="21"/>
        <end position="73"/>
    </location>
</feature>
<dbReference type="InterPro" id="IPR001387">
    <property type="entry name" value="Cro/C1-type_HTH"/>
</dbReference>
<sequence length="91" mass="10265">MNSYLLHKTPLATQVELASKLRVLRKQAGYSQAELALRSGVSLGSIKRFERTGKISLESLVQLAHLLDCLDDFDSVFVSRQVDKRVEKLFT</sequence>
<dbReference type="AlphaFoldDB" id="A0A4Q9BEU1"/>
<protein>
    <submittedName>
        <fullName evidence="2">XRE family transcriptional regulator</fullName>
    </submittedName>
</protein>
<evidence type="ECO:0000259" key="1">
    <source>
        <dbReference type="PROSITE" id="PS50943"/>
    </source>
</evidence>
<evidence type="ECO:0000313" key="3">
    <source>
        <dbReference type="Proteomes" id="UP000293583"/>
    </source>
</evidence>
<dbReference type="PROSITE" id="PS50943">
    <property type="entry name" value="HTH_CROC1"/>
    <property type="match status" value="1"/>
</dbReference>
<reference evidence="2 3" key="1">
    <citation type="submission" date="2019-02" db="EMBL/GenBank/DDBJ databases">
        <title>Genome of a new Bacteroidetes strain.</title>
        <authorList>
            <person name="Pitt A."/>
        </authorList>
    </citation>
    <scope>NUCLEOTIDE SEQUENCE [LARGE SCALE GENOMIC DNA]</scope>
    <source>
        <strain evidence="2 3">103A-SOEBACH</strain>
    </source>
</reference>
<dbReference type="Proteomes" id="UP000293583">
    <property type="component" value="Unassembled WGS sequence"/>
</dbReference>
<dbReference type="RefSeq" id="WP_130895158.1">
    <property type="nucleotide sequence ID" value="NZ_CP049835.1"/>
</dbReference>
<dbReference type="GO" id="GO:0003677">
    <property type="term" value="F:DNA binding"/>
    <property type="evidence" value="ECO:0007669"/>
    <property type="project" value="InterPro"/>
</dbReference>
<comment type="caution">
    <text evidence="2">The sequence shown here is derived from an EMBL/GenBank/DDBJ whole genome shotgun (WGS) entry which is preliminary data.</text>
</comment>
<dbReference type="CDD" id="cd00093">
    <property type="entry name" value="HTH_XRE"/>
    <property type="match status" value="1"/>
</dbReference>
<dbReference type="SUPFAM" id="SSF47413">
    <property type="entry name" value="lambda repressor-like DNA-binding domains"/>
    <property type="match status" value="1"/>
</dbReference>
<accession>A0A4Q9BEU1</accession>
<dbReference type="OrthoDB" id="129830at2"/>
<dbReference type="InterPro" id="IPR010982">
    <property type="entry name" value="Lambda_DNA-bd_dom_sf"/>
</dbReference>
<name>A0A4Q9BEU1_9BACT</name>
<evidence type="ECO:0000313" key="2">
    <source>
        <dbReference type="EMBL" id="TBH74537.1"/>
    </source>
</evidence>
<dbReference type="Pfam" id="PF01381">
    <property type="entry name" value="HTH_3"/>
    <property type="match status" value="1"/>
</dbReference>
<proteinExistence type="predicted"/>
<dbReference type="SMART" id="SM00530">
    <property type="entry name" value="HTH_XRE"/>
    <property type="match status" value="1"/>
</dbReference>
<organism evidence="2 3">
    <name type="scientific">Aquirufa antheringensis</name>
    <dbReference type="NCBI Taxonomy" id="2516559"/>
    <lineage>
        <taxon>Bacteria</taxon>
        <taxon>Pseudomonadati</taxon>
        <taxon>Bacteroidota</taxon>
        <taxon>Cytophagia</taxon>
        <taxon>Cytophagales</taxon>
        <taxon>Flectobacillaceae</taxon>
        <taxon>Aquirufa</taxon>
    </lineage>
</organism>
<dbReference type="EMBL" id="SEWY01000002">
    <property type="protein sequence ID" value="TBH74537.1"/>
    <property type="molecule type" value="Genomic_DNA"/>
</dbReference>
<gene>
    <name evidence="2" type="ORF">EWU20_05175</name>
</gene>